<dbReference type="GO" id="GO:0032259">
    <property type="term" value="P:methylation"/>
    <property type="evidence" value="ECO:0007669"/>
    <property type="project" value="UniProtKB-KW"/>
</dbReference>
<comment type="catalytic activity">
    <reaction evidence="11">
        <text>a 6-O-methyl-2'-deoxyguanosine in DNA + L-cysteinyl-[protein] = S-methyl-L-cysteinyl-[protein] + a 2'-deoxyguanosine in DNA</text>
        <dbReference type="Rhea" id="RHEA:24000"/>
        <dbReference type="Rhea" id="RHEA-COMP:10131"/>
        <dbReference type="Rhea" id="RHEA-COMP:10132"/>
        <dbReference type="Rhea" id="RHEA-COMP:11367"/>
        <dbReference type="Rhea" id="RHEA-COMP:11368"/>
        <dbReference type="ChEBI" id="CHEBI:29950"/>
        <dbReference type="ChEBI" id="CHEBI:82612"/>
        <dbReference type="ChEBI" id="CHEBI:85445"/>
        <dbReference type="ChEBI" id="CHEBI:85448"/>
        <dbReference type="EC" id="2.1.1.63"/>
    </reaction>
</comment>
<dbReference type="InParanoid" id="A0A0D2X403"/>
<keyword evidence="6" id="KW-0808">Transferase</keyword>
<name>A0A0D2X403_CAPO3</name>
<feature type="domain" description="Methylated-DNA-[protein]-cysteine S-methyltransferase DNA binding" evidence="13">
    <location>
        <begin position="68"/>
        <end position="152"/>
    </location>
</feature>
<evidence type="ECO:0000259" key="13">
    <source>
        <dbReference type="Pfam" id="PF01035"/>
    </source>
</evidence>
<reference evidence="15" key="1">
    <citation type="submission" date="2011-02" db="EMBL/GenBank/DDBJ databases">
        <title>The Genome Sequence of Capsaspora owczarzaki ATCC 30864.</title>
        <authorList>
            <person name="Russ C."/>
            <person name="Cuomo C."/>
            <person name="Burger G."/>
            <person name="Gray M.W."/>
            <person name="Holland P.W.H."/>
            <person name="King N."/>
            <person name="Lang F.B.F."/>
            <person name="Roger A.J."/>
            <person name="Ruiz-Trillo I."/>
            <person name="Young S.K."/>
            <person name="Zeng Q."/>
            <person name="Gargeya S."/>
            <person name="Alvarado L."/>
            <person name="Berlin A."/>
            <person name="Chapman S.B."/>
            <person name="Chen Z."/>
            <person name="Freedman E."/>
            <person name="Gellesch M."/>
            <person name="Goldberg J."/>
            <person name="Griggs A."/>
            <person name="Gujja S."/>
            <person name="Heilman E."/>
            <person name="Heiman D."/>
            <person name="Howarth C."/>
            <person name="Mehta T."/>
            <person name="Neiman D."/>
            <person name="Pearson M."/>
            <person name="Roberts A."/>
            <person name="Saif S."/>
            <person name="Shea T."/>
            <person name="Shenoy N."/>
            <person name="Sisk P."/>
            <person name="Stolte C."/>
            <person name="Sykes S."/>
            <person name="White J."/>
            <person name="Yandava C."/>
            <person name="Haas B."/>
            <person name="Nusbaum C."/>
            <person name="Birren B."/>
        </authorList>
    </citation>
    <scope>NUCLEOTIDE SEQUENCE</scope>
    <source>
        <strain evidence="15">ATCC 30864</strain>
    </source>
</reference>
<organism evidence="14 15">
    <name type="scientific">Capsaspora owczarzaki (strain ATCC 30864)</name>
    <dbReference type="NCBI Taxonomy" id="595528"/>
    <lineage>
        <taxon>Eukaryota</taxon>
        <taxon>Filasterea</taxon>
        <taxon>Capsaspora</taxon>
    </lineage>
</organism>
<dbReference type="AlphaFoldDB" id="A0A0D2X403"/>
<accession>A0A0D2X403</accession>
<evidence type="ECO:0000256" key="6">
    <source>
        <dbReference type="ARBA" id="ARBA00022679"/>
    </source>
</evidence>
<dbReference type="EC" id="2.1.1.63" evidence="3"/>
<comment type="catalytic activity">
    <reaction evidence="1">
        <text>a 4-O-methyl-thymidine in DNA + L-cysteinyl-[protein] = a thymidine in DNA + S-methyl-L-cysteinyl-[protein]</text>
        <dbReference type="Rhea" id="RHEA:53428"/>
        <dbReference type="Rhea" id="RHEA-COMP:10131"/>
        <dbReference type="Rhea" id="RHEA-COMP:10132"/>
        <dbReference type="Rhea" id="RHEA-COMP:13555"/>
        <dbReference type="Rhea" id="RHEA-COMP:13556"/>
        <dbReference type="ChEBI" id="CHEBI:29950"/>
        <dbReference type="ChEBI" id="CHEBI:82612"/>
        <dbReference type="ChEBI" id="CHEBI:137386"/>
        <dbReference type="ChEBI" id="CHEBI:137387"/>
        <dbReference type="EC" id="2.1.1.63"/>
    </reaction>
</comment>
<feature type="region of interest" description="Disordered" evidence="12">
    <location>
        <begin position="180"/>
        <end position="203"/>
    </location>
</feature>
<feature type="region of interest" description="Disordered" evidence="12">
    <location>
        <begin position="219"/>
        <end position="238"/>
    </location>
</feature>
<dbReference type="PANTHER" id="PTHR10815">
    <property type="entry name" value="METHYLATED-DNA--PROTEIN-CYSTEINE METHYLTRANSFERASE"/>
    <property type="match status" value="1"/>
</dbReference>
<evidence type="ECO:0000256" key="1">
    <source>
        <dbReference type="ARBA" id="ARBA00001286"/>
    </source>
</evidence>
<dbReference type="EMBL" id="KE346368">
    <property type="protein sequence ID" value="KJE95209.1"/>
    <property type="molecule type" value="Genomic_DNA"/>
</dbReference>
<dbReference type="GO" id="GO:0006281">
    <property type="term" value="P:DNA repair"/>
    <property type="evidence" value="ECO:0007669"/>
    <property type="project" value="UniProtKB-KW"/>
</dbReference>
<dbReference type="InterPro" id="IPR014048">
    <property type="entry name" value="MethylDNA_cys_MeTrfase_DNA-bd"/>
</dbReference>
<dbReference type="InterPro" id="IPR036388">
    <property type="entry name" value="WH-like_DNA-bd_sf"/>
</dbReference>
<dbReference type="SUPFAM" id="SSF46767">
    <property type="entry name" value="Methylated DNA-protein cysteine methyltransferase, C-terminal domain"/>
    <property type="match status" value="1"/>
</dbReference>
<dbReference type="OrthoDB" id="1907495at2759"/>
<protein>
    <recommendedName>
        <fullName evidence="4">Methylated-DNA--protein-cysteine methyltransferase</fullName>
        <ecNumber evidence="3">2.1.1.63</ecNumber>
    </recommendedName>
    <alternativeName>
        <fullName evidence="9">6-O-methylguanine-DNA methyltransferase</fullName>
    </alternativeName>
    <alternativeName>
        <fullName evidence="10">O-6-methylguanine-DNA-alkyltransferase</fullName>
    </alternativeName>
</protein>
<dbReference type="InterPro" id="IPR036217">
    <property type="entry name" value="MethylDNA_cys_MeTrfase_DNAb"/>
</dbReference>
<evidence type="ECO:0000313" key="14">
    <source>
        <dbReference type="EMBL" id="KJE95209.1"/>
    </source>
</evidence>
<dbReference type="PROSITE" id="PS00374">
    <property type="entry name" value="MGMT"/>
    <property type="match status" value="1"/>
</dbReference>
<evidence type="ECO:0000256" key="11">
    <source>
        <dbReference type="ARBA" id="ARBA00049348"/>
    </source>
</evidence>
<dbReference type="RefSeq" id="XP_004346358.2">
    <property type="nucleotide sequence ID" value="XM_004346308.2"/>
</dbReference>
<evidence type="ECO:0000256" key="7">
    <source>
        <dbReference type="ARBA" id="ARBA00022763"/>
    </source>
</evidence>
<dbReference type="CDD" id="cd06445">
    <property type="entry name" value="ATase"/>
    <property type="match status" value="1"/>
</dbReference>
<keyword evidence="7" id="KW-0227">DNA damage</keyword>
<proteinExistence type="inferred from homology"/>
<evidence type="ECO:0000256" key="3">
    <source>
        <dbReference type="ARBA" id="ARBA00011918"/>
    </source>
</evidence>
<dbReference type="PANTHER" id="PTHR10815:SF13">
    <property type="entry name" value="METHYLATED-DNA--PROTEIN-CYSTEINE METHYLTRANSFERASE"/>
    <property type="match status" value="1"/>
</dbReference>
<sequence>MNSESLADTTSPAVQPASAPHLTSVPTLAIVNNPNVTDDEWMPPSVHDPTAYPTTAAARLRWAHRVSPFRFAVYDAILQVPKGRITTYGHIAKYLASAPRAVGQALRNNPFAPYVPCHRVLDSSLFVGGFSGQWGQGKRICCKKDFLQAEGVEFDETDHIPAKEQAKVLWFNFSPTGKASDHHSAQASSVAGSEDVKALKKASPRQKVAAKISIAQAIASQGKKRTHRVPRSASFDSE</sequence>
<evidence type="ECO:0000256" key="5">
    <source>
        <dbReference type="ARBA" id="ARBA00022603"/>
    </source>
</evidence>
<dbReference type="NCBIfam" id="TIGR00589">
    <property type="entry name" value="ogt"/>
    <property type="match status" value="1"/>
</dbReference>
<dbReference type="Proteomes" id="UP000008743">
    <property type="component" value="Unassembled WGS sequence"/>
</dbReference>
<evidence type="ECO:0000256" key="10">
    <source>
        <dbReference type="ARBA" id="ARBA00031621"/>
    </source>
</evidence>
<evidence type="ECO:0000256" key="2">
    <source>
        <dbReference type="ARBA" id="ARBA00008711"/>
    </source>
</evidence>
<dbReference type="Pfam" id="PF01035">
    <property type="entry name" value="DNA_binding_1"/>
    <property type="match status" value="1"/>
</dbReference>
<dbReference type="InterPro" id="IPR001497">
    <property type="entry name" value="MethylDNA_cys_MeTrfase_AS"/>
</dbReference>
<evidence type="ECO:0000313" key="15">
    <source>
        <dbReference type="Proteomes" id="UP000008743"/>
    </source>
</evidence>
<keyword evidence="8" id="KW-0234">DNA repair</keyword>
<comment type="similarity">
    <text evidence="2">Belongs to the MGMT family.</text>
</comment>
<keyword evidence="5" id="KW-0489">Methyltransferase</keyword>
<keyword evidence="15" id="KW-1185">Reference proteome</keyword>
<dbReference type="Gene3D" id="1.10.10.10">
    <property type="entry name" value="Winged helix-like DNA-binding domain superfamily/Winged helix DNA-binding domain"/>
    <property type="match status" value="1"/>
</dbReference>
<evidence type="ECO:0000256" key="4">
    <source>
        <dbReference type="ARBA" id="ARBA00015377"/>
    </source>
</evidence>
<dbReference type="PhylomeDB" id="A0A0D2X403"/>
<dbReference type="STRING" id="595528.A0A0D2X403"/>
<evidence type="ECO:0000256" key="9">
    <source>
        <dbReference type="ARBA" id="ARBA00030795"/>
    </source>
</evidence>
<gene>
    <name evidence="14" type="ORF">CAOG_005685</name>
</gene>
<dbReference type="GO" id="GO:0003908">
    <property type="term" value="F:methylated-DNA-[protein]-cysteine S-methyltransferase activity"/>
    <property type="evidence" value="ECO:0007669"/>
    <property type="project" value="UniProtKB-EC"/>
</dbReference>
<evidence type="ECO:0000256" key="12">
    <source>
        <dbReference type="SAM" id="MobiDB-lite"/>
    </source>
</evidence>
<evidence type="ECO:0000256" key="8">
    <source>
        <dbReference type="ARBA" id="ARBA00023204"/>
    </source>
</evidence>
<dbReference type="eggNOG" id="KOG4062">
    <property type="taxonomic scope" value="Eukaryota"/>
</dbReference>